<dbReference type="PANTHER" id="PTHR33393:SF13">
    <property type="entry name" value="PGA BIOSYNTHESIS PROTEIN CAPA"/>
    <property type="match status" value="1"/>
</dbReference>
<sequence>MKGSSLTWRQKLMKWIKQMKKRNTTHVMLITAIIIGVMSFLQIYSLKADYQVTTENDAEFTATFVGDMMFGRYVEKTANMNGYDHLFRYVKPYFEQSDYVSGNLESPIVKGQYEKAEKSIHFRASEEVGQLLKENHFETINLANNHMMDYGENGLRETVKTLEKYQLKSVGAGENLDKASAILYQQIKGRTIATIGASEVLPKNFAADQNTPGILPAAQSLLVPIIQEASQHADMVVVHVHWGDEYVFEPQENQQNLAKAIVDAGADVIIGHHPHVLSSFELYKGSVIFYSLGNFIFDQGWSMTKETAIAQYHVDKKQNHYVEITPAFIKNASPIPLVEENVKKNPLLQLRREMIFSRLTKGVNADHYEIKNGRIFVPVGKGA</sequence>
<dbReference type="CDD" id="cd07381">
    <property type="entry name" value="MPP_CapA"/>
    <property type="match status" value="1"/>
</dbReference>
<reference evidence="5" key="1">
    <citation type="journal article" date="2019" name="Int. J. Syst. Evol. Microbiol.">
        <title>The Global Catalogue of Microorganisms (GCM) 10K type strain sequencing project: providing services to taxonomists for standard genome sequencing and annotation.</title>
        <authorList>
            <consortium name="The Broad Institute Genomics Platform"/>
            <consortium name="The Broad Institute Genome Sequencing Center for Infectious Disease"/>
            <person name="Wu L."/>
            <person name="Ma J."/>
        </authorList>
    </citation>
    <scope>NUCLEOTIDE SEQUENCE [LARGE SCALE GENOMIC DNA]</scope>
    <source>
        <strain evidence="5">CGMCC 1.15474</strain>
    </source>
</reference>
<dbReference type="SUPFAM" id="SSF56300">
    <property type="entry name" value="Metallo-dependent phosphatases"/>
    <property type="match status" value="1"/>
</dbReference>
<evidence type="ECO:0000259" key="3">
    <source>
        <dbReference type="SMART" id="SM00854"/>
    </source>
</evidence>
<keyword evidence="2" id="KW-0472">Membrane</keyword>
<dbReference type="Gene3D" id="3.60.21.10">
    <property type="match status" value="1"/>
</dbReference>
<protein>
    <submittedName>
        <fullName evidence="4">CapA family protein</fullName>
    </submittedName>
</protein>
<dbReference type="SMART" id="SM00854">
    <property type="entry name" value="PGA_cap"/>
    <property type="match status" value="1"/>
</dbReference>
<gene>
    <name evidence="4" type="ORF">ACFSKK_14600</name>
</gene>
<dbReference type="Proteomes" id="UP001597318">
    <property type="component" value="Unassembled WGS sequence"/>
</dbReference>
<accession>A0ABW5BYJ0</accession>
<organism evidence="4 5">
    <name type="scientific">Metabacillus endolithicus</name>
    <dbReference type="NCBI Taxonomy" id="1535204"/>
    <lineage>
        <taxon>Bacteria</taxon>
        <taxon>Bacillati</taxon>
        <taxon>Bacillota</taxon>
        <taxon>Bacilli</taxon>
        <taxon>Bacillales</taxon>
        <taxon>Bacillaceae</taxon>
        <taxon>Metabacillus</taxon>
    </lineage>
</organism>
<dbReference type="InterPro" id="IPR052169">
    <property type="entry name" value="CW_Biosynth-Accessory"/>
</dbReference>
<keyword evidence="5" id="KW-1185">Reference proteome</keyword>
<evidence type="ECO:0000313" key="4">
    <source>
        <dbReference type="EMBL" id="MFD2214917.1"/>
    </source>
</evidence>
<dbReference type="InterPro" id="IPR029052">
    <property type="entry name" value="Metallo-depent_PP-like"/>
</dbReference>
<proteinExistence type="inferred from homology"/>
<dbReference type="Pfam" id="PF09587">
    <property type="entry name" value="PGA_cap"/>
    <property type="match status" value="1"/>
</dbReference>
<dbReference type="InterPro" id="IPR019079">
    <property type="entry name" value="Capsule_synth_CapA"/>
</dbReference>
<evidence type="ECO:0000256" key="2">
    <source>
        <dbReference type="SAM" id="Phobius"/>
    </source>
</evidence>
<comment type="similarity">
    <text evidence="1">Belongs to the CapA family.</text>
</comment>
<keyword evidence="2" id="KW-1133">Transmembrane helix</keyword>
<name>A0ABW5BYJ0_9BACI</name>
<feature type="domain" description="Capsule synthesis protein CapA" evidence="3">
    <location>
        <begin position="61"/>
        <end position="299"/>
    </location>
</feature>
<evidence type="ECO:0000256" key="1">
    <source>
        <dbReference type="ARBA" id="ARBA00005662"/>
    </source>
</evidence>
<feature type="transmembrane region" description="Helical" evidence="2">
    <location>
        <begin position="27"/>
        <end position="46"/>
    </location>
</feature>
<dbReference type="EMBL" id="JBHUIK010000003">
    <property type="protein sequence ID" value="MFD2214917.1"/>
    <property type="molecule type" value="Genomic_DNA"/>
</dbReference>
<dbReference type="PANTHER" id="PTHR33393">
    <property type="entry name" value="POLYGLUTAMINE SYNTHESIS ACCESSORY PROTEIN RV0574C-RELATED"/>
    <property type="match status" value="1"/>
</dbReference>
<evidence type="ECO:0000313" key="5">
    <source>
        <dbReference type="Proteomes" id="UP001597318"/>
    </source>
</evidence>
<keyword evidence="2" id="KW-0812">Transmembrane</keyword>
<comment type="caution">
    <text evidence="4">The sequence shown here is derived from an EMBL/GenBank/DDBJ whole genome shotgun (WGS) entry which is preliminary data.</text>
</comment>
<dbReference type="RefSeq" id="WP_247346440.1">
    <property type="nucleotide sequence ID" value="NZ_CP095550.1"/>
</dbReference>